<dbReference type="AlphaFoldDB" id="A0A5V2M716"/>
<dbReference type="EMBL" id="AAGJDH010000146">
    <property type="protein sequence ID" value="EBO6345043.1"/>
    <property type="molecule type" value="Genomic_DNA"/>
</dbReference>
<dbReference type="EMBL" id="AAJBNQ010000087">
    <property type="protein sequence ID" value="ECK3573923.1"/>
    <property type="molecule type" value="Genomic_DNA"/>
</dbReference>
<evidence type="ECO:0000313" key="3">
    <source>
        <dbReference type="EMBL" id="EBN7333750.1"/>
    </source>
</evidence>
<dbReference type="EMBL" id="AAKDWQ010000003">
    <property type="protein sequence ID" value="ECR0003589.1"/>
    <property type="molecule type" value="Genomic_DNA"/>
</dbReference>
<proteinExistence type="predicted"/>
<evidence type="ECO:0000313" key="12">
    <source>
        <dbReference type="EMBL" id="ECR0003589.1"/>
    </source>
</evidence>
<evidence type="ECO:0000313" key="5">
    <source>
        <dbReference type="EMBL" id="EBR6584482.1"/>
    </source>
</evidence>
<name>A0A5V2M716_SALER</name>
<evidence type="ECO:0000313" key="6">
    <source>
        <dbReference type="EMBL" id="EBT6090393.1"/>
    </source>
</evidence>
<dbReference type="EMBL" id="AAKBBF010000116">
    <property type="protein sequence ID" value="ECQ4888520.1"/>
    <property type="molecule type" value="Genomic_DNA"/>
</dbReference>
<dbReference type="EMBL" id="AAGZHZ010000010">
    <property type="protein sequence ID" value="EBT6090393.1"/>
    <property type="molecule type" value="Genomic_DNA"/>
</dbReference>
<dbReference type="EMBL" id="AACUYX010000020">
    <property type="protein sequence ID" value="EAM4545530.1"/>
    <property type="molecule type" value="Genomic_DNA"/>
</dbReference>
<dbReference type="EMBL" id="AAHCHO010000002">
    <property type="protein sequence ID" value="EBU5348478.1"/>
    <property type="molecule type" value="Genomic_DNA"/>
</dbReference>
<dbReference type="EMBL" id="AAIQYC010000002">
    <property type="protein sequence ID" value="ECH2259130.1"/>
    <property type="molecule type" value="Genomic_DNA"/>
</dbReference>
<dbReference type="RefSeq" id="WP_058649039.1">
    <property type="nucleotide sequence ID" value="NZ_JBCIKQ010000012.1"/>
</dbReference>
<feature type="domain" description="DUF6602" evidence="1">
    <location>
        <begin position="27"/>
        <end position="125"/>
    </location>
</feature>
<dbReference type="EMBL" id="AAMGZE010000008">
    <property type="protein sequence ID" value="EDH2678799.1"/>
    <property type="molecule type" value="Genomic_DNA"/>
</dbReference>
<evidence type="ECO:0000313" key="9">
    <source>
        <dbReference type="EMBL" id="ECK3573923.1"/>
    </source>
</evidence>
<dbReference type="Pfam" id="PF20247">
    <property type="entry name" value="DUF6602"/>
    <property type="match status" value="1"/>
</dbReference>
<reference evidence="3" key="1">
    <citation type="submission" date="2018-08" db="EMBL/GenBank/DDBJ databases">
        <authorList>
            <consortium name="PulseNet: The National Subtyping Network for Foodborne Disease Surveillance"/>
            <person name="Tarr C.L."/>
            <person name="Trees E."/>
            <person name="Katz L.S."/>
            <person name="Carleton-Romer H.A."/>
            <person name="Stroika S."/>
            <person name="Kucerova Z."/>
            <person name="Roache K.F."/>
            <person name="Sabol A.L."/>
            <person name="Besser J."/>
            <person name="Gerner-Smidt P."/>
        </authorList>
    </citation>
    <scope>NUCLEOTIDE SEQUENCE</scope>
    <source>
        <strain evidence="7">2009K1310</strain>
        <strain evidence="5">PNUSAS013088</strain>
        <strain evidence="6">PNUSAS023182</strain>
        <strain evidence="4">PNUSAS047177</strain>
        <strain evidence="3">PNUSAS049111</strain>
        <strain evidence="2">PNUSAS060601</strain>
        <strain evidence="8">PNUSAS083364</strain>
        <strain evidence="9">PNUSAS085784</strain>
        <strain evidence="10">PNUSAS094379</strain>
        <strain evidence="11">PNUSAS094860</strain>
        <strain evidence="12">PNUSAS095611</strain>
        <strain evidence="13">PNUSAS106608</strain>
    </source>
</reference>
<evidence type="ECO:0000313" key="10">
    <source>
        <dbReference type="EMBL" id="ECQ2399348.1"/>
    </source>
</evidence>
<evidence type="ECO:0000313" key="4">
    <source>
        <dbReference type="EMBL" id="EBO6345043.1"/>
    </source>
</evidence>
<dbReference type="EMBL" id="AAGGPD010000051">
    <property type="protein sequence ID" value="EBN7333750.1"/>
    <property type="molecule type" value="Genomic_DNA"/>
</dbReference>
<dbReference type="EMBL" id="AAGSZG010000002">
    <property type="protein sequence ID" value="EBR6584482.1"/>
    <property type="molecule type" value="Genomic_DNA"/>
</dbReference>
<gene>
    <name evidence="7" type="ORF">C0O14_05935</name>
    <name evidence="5" type="ORF">CA000_09150</name>
    <name evidence="6" type="ORF">CNR48_20145</name>
    <name evidence="4" type="ORF">DV541_23240</name>
    <name evidence="3" type="ORF">DY826_23755</name>
    <name evidence="2" type="ORF">EFZ79_21430</name>
    <name evidence="12" type="ORF">F0671_13260</name>
    <name evidence="11" type="ORF">F0C21_22215</name>
    <name evidence="8" type="ORF">FOG71_12390</name>
    <name evidence="9" type="ORF">FRJ68_22265</name>
    <name evidence="10" type="ORF">FZ253_22435</name>
    <name evidence="13" type="ORF">GC648_20865</name>
</gene>
<accession>A0A5V2M716</accession>
<evidence type="ECO:0000313" key="11">
    <source>
        <dbReference type="EMBL" id="ECQ4888520.1"/>
    </source>
</evidence>
<evidence type="ECO:0000313" key="7">
    <source>
        <dbReference type="EMBL" id="EBU5348478.1"/>
    </source>
</evidence>
<dbReference type="EMBL" id="AAKAEB010000077">
    <property type="protein sequence ID" value="ECQ2399348.1"/>
    <property type="molecule type" value="Genomic_DNA"/>
</dbReference>
<protein>
    <recommendedName>
        <fullName evidence="1">DUF6602 domain-containing protein</fullName>
    </recommendedName>
</protein>
<evidence type="ECO:0000259" key="1">
    <source>
        <dbReference type="Pfam" id="PF20247"/>
    </source>
</evidence>
<dbReference type="InterPro" id="IPR046537">
    <property type="entry name" value="DUF6602"/>
</dbReference>
<evidence type="ECO:0000313" key="13">
    <source>
        <dbReference type="EMBL" id="EDH2678799.1"/>
    </source>
</evidence>
<evidence type="ECO:0000313" key="8">
    <source>
        <dbReference type="EMBL" id="ECH2259130.1"/>
    </source>
</evidence>
<sequence length="438" mass="49769">MLKRSSELMQAFIDYEVSVLADMPMPHMPTLGDGYEAITRDVLREDFALPPDLNLQVVSGFVSIGGNMLNNQVDCMLVSGEGRRYGRTDNYIYDIEQVLCIFEVKKTLTKAALSDAVDHLSVIRKSYSEYFEYKLEKDKYVPDIESARTHFAQITGRDGPKHYYEINELPVEDALLFYTLVQESLAPISIIHGYNGYKTEEGLRAAFISILEDKFTNGDKSYGVPSIPTLITSNEYCLIKTSGFPFVVSNVDSEWVPLVSTRFNSAEVILDTVWSKISNYFQRAMPWDDGVYMNNVAPMLIAKVGKNSETAGWIYKTIEPSERALLREDNITWEPEKICAVHISMINLMNAYGELPLSEDNISYFKNNYSVDLYEEMLYLSKTRLFMISGDALKPINNMTIVLSLEDGSGYVASERDRLDKWCENNNVSGSIMNIIRF</sequence>
<organism evidence="3">
    <name type="scientific">Salmonella enterica</name>
    <name type="common">Salmonella choleraesuis</name>
    <dbReference type="NCBI Taxonomy" id="28901"/>
    <lineage>
        <taxon>Bacteria</taxon>
        <taxon>Pseudomonadati</taxon>
        <taxon>Pseudomonadota</taxon>
        <taxon>Gammaproteobacteria</taxon>
        <taxon>Enterobacterales</taxon>
        <taxon>Enterobacteriaceae</taxon>
        <taxon>Salmonella</taxon>
    </lineage>
</organism>
<evidence type="ECO:0000313" key="2">
    <source>
        <dbReference type="EMBL" id="EAM4545530.1"/>
    </source>
</evidence>
<comment type="caution">
    <text evidence="3">The sequence shown here is derived from an EMBL/GenBank/DDBJ whole genome shotgun (WGS) entry which is preliminary data.</text>
</comment>